<evidence type="ECO:0000256" key="2">
    <source>
        <dbReference type="ARBA" id="ARBA00023125"/>
    </source>
</evidence>
<dbReference type="PANTHER" id="PTHR30146:SF109">
    <property type="entry name" value="HTH-TYPE TRANSCRIPTIONAL REGULATOR GALS"/>
    <property type="match status" value="1"/>
</dbReference>
<dbReference type="PROSITE" id="PS50932">
    <property type="entry name" value="HTH_LACI_2"/>
    <property type="match status" value="1"/>
</dbReference>
<dbReference type="GO" id="GO:0000976">
    <property type="term" value="F:transcription cis-regulatory region binding"/>
    <property type="evidence" value="ECO:0007669"/>
    <property type="project" value="TreeGrafter"/>
</dbReference>
<feature type="domain" description="HTH lacI-type" evidence="4">
    <location>
        <begin position="7"/>
        <end position="61"/>
    </location>
</feature>
<dbReference type="InterPro" id="IPR010982">
    <property type="entry name" value="Lambda_DNA-bd_dom_sf"/>
</dbReference>
<dbReference type="Gene3D" id="1.10.260.40">
    <property type="entry name" value="lambda repressor-like DNA-binding domains"/>
    <property type="match status" value="1"/>
</dbReference>
<dbReference type="PRINTS" id="PR00036">
    <property type="entry name" value="HTHLACI"/>
</dbReference>
<dbReference type="Proteomes" id="UP000186108">
    <property type="component" value="Chromosome"/>
</dbReference>
<sequence length="343" mass="36229">MSNGQPPTMKDVARHAGVSVSTVSYVLNDSGPVAPARRARVLDAVRVLNYAPNEAARGLKRRSAPTIGLVVPELSNQFFALLAEGVEQAAAARGVLVVLCAPEAIDGGESLNGRLLRSQRLNGIIYLSGASTSPTSLLELTRLGPIVLVDEQVPGFDLPAIVSDNRRGAREVAQHVLEAGHRKIAVIGGPEGLWTAQQRLAGYREALAAAGIEPDTVPVFGGSYRQESGTELAAKALSGPSSERPTALLCANDLMAIGVLEYCRSEGIQVPEELSVVGFDDLPLVSLLTPRLTTVRQPARDMGVRAANLLFELIDDKVDVPAPEPFPTLLQIRDSVATPLGSS</sequence>
<dbReference type="Pfam" id="PF00356">
    <property type="entry name" value="LacI"/>
    <property type="match status" value="1"/>
</dbReference>
<proteinExistence type="predicted"/>
<evidence type="ECO:0000259" key="4">
    <source>
        <dbReference type="PROSITE" id="PS50932"/>
    </source>
</evidence>
<evidence type="ECO:0000256" key="3">
    <source>
        <dbReference type="ARBA" id="ARBA00023163"/>
    </source>
</evidence>
<name>A0A1B1KF43_RHOOP</name>
<dbReference type="InterPro" id="IPR028082">
    <property type="entry name" value="Peripla_BP_I"/>
</dbReference>
<dbReference type="AlphaFoldDB" id="A0A1B1KF43"/>
<protein>
    <submittedName>
        <fullName evidence="5">Periplasmic binding proteins and sugar binding domain of the LacI family protein</fullName>
    </submittedName>
</protein>
<dbReference type="GO" id="GO:0003700">
    <property type="term" value="F:DNA-binding transcription factor activity"/>
    <property type="evidence" value="ECO:0007669"/>
    <property type="project" value="TreeGrafter"/>
</dbReference>
<dbReference type="InterPro" id="IPR000843">
    <property type="entry name" value="HTH_LacI"/>
</dbReference>
<dbReference type="PANTHER" id="PTHR30146">
    <property type="entry name" value="LACI-RELATED TRANSCRIPTIONAL REPRESSOR"/>
    <property type="match status" value="1"/>
</dbReference>
<dbReference type="EMBL" id="CP009111">
    <property type="protein sequence ID" value="ANS31241.1"/>
    <property type="molecule type" value="Genomic_DNA"/>
</dbReference>
<dbReference type="PATRIC" id="fig|37919.13.peg.6939"/>
<dbReference type="PROSITE" id="PS00356">
    <property type="entry name" value="HTH_LACI_1"/>
    <property type="match status" value="1"/>
</dbReference>
<dbReference type="SUPFAM" id="SSF47413">
    <property type="entry name" value="lambda repressor-like DNA-binding domains"/>
    <property type="match status" value="1"/>
</dbReference>
<dbReference type="Gene3D" id="3.40.50.2300">
    <property type="match status" value="2"/>
</dbReference>
<dbReference type="CDD" id="cd06267">
    <property type="entry name" value="PBP1_LacI_sugar_binding-like"/>
    <property type="match status" value="1"/>
</dbReference>
<accession>A0A1B1KF43</accession>
<evidence type="ECO:0000313" key="6">
    <source>
        <dbReference type="Proteomes" id="UP000186108"/>
    </source>
</evidence>
<evidence type="ECO:0000313" key="5">
    <source>
        <dbReference type="EMBL" id="ANS31241.1"/>
    </source>
</evidence>
<reference evidence="5 6" key="1">
    <citation type="submission" date="2014-07" db="EMBL/GenBank/DDBJ databases">
        <authorList>
            <person name="Zhang J.E."/>
            <person name="Yang H."/>
            <person name="Guo J."/>
            <person name="Deng Z."/>
            <person name="Luo H."/>
            <person name="Luo M."/>
            <person name="Zhao B."/>
        </authorList>
    </citation>
    <scope>NUCLEOTIDE SEQUENCE [LARGE SCALE GENOMIC DNA]</scope>
    <source>
        <strain evidence="5 6">1CP</strain>
    </source>
</reference>
<dbReference type="InterPro" id="IPR046335">
    <property type="entry name" value="LacI/GalR-like_sensor"/>
</dbReference>
<organism evidence="5 6">
    <name type="scientific">Rhodococcus opacus</name>
    <name type="common">Nocardia opaca</name>
    <dbReference type="NCBI Taxonomy" id="37919"/>
    <lineage>
        <taxon>Bacteria</taxon>
        <taxon>Bacillati</taxon>
        <taxon>Actinomycetota</taxon>
        <taxon>Actinomycetes</taxon>
        <taxon>Mycobacteriales</taxon>
        <taxon>Nocardiaceae</taxon>
        <taxon>Rhodococcus</taxon>
    </lineage>
</organism>
<keyword evidence="1" id="KW-0805">Transcription regulation</keyword>
<dbReference type="Pfam" id="PF13377">
    <property type="entry name" value="Peripla_BP_3"/>
    <property type="match status" value="1"/>
</dbReference>
<dbReference type="CDD" id="cd01392">
    <property type="entry name" value="HTH_LacI"/>
    <property type="match status" value="1"/>
</dbReference>
<dbReference type="RefSeq" id="WP_231137733.1">
    <property type="nucleotide sequence ID" value="NZ_CP009111.1"/>
</dbReference>
<keyword evidence="3" id="KW-0804">Transcription</keyword>
<keyword evidence="2" id="KW-0238">DNA-binding</keyword>
<dbReference type="SUPFAM" id="SSF53822">
    <property type="entry name" value="Periplasmic binding protein-like I"/>
    <property type="match status" value="1"/>
</dbReference>
<dbReference type="SMART" id="SM00354">
    <property type="entry name" value="HTH_LACI"/>
    <property type="match status" value="1"/>
</dbReference>
<gene>
    <name evidence="5" type="ORF">R1CP_33090</name>
</gene>
<evidence type="ECO:0000256" key="1">
    <source>
        <dbReference type="ARBA" id="ARBA00023015"/>
    </source>
</evidence>